<evidence type="ECO:0000256" key="2">
    <source>
        <dbReference type="ARBA" id="ARBA00022478"/>
    </source>
</evidence>
<feature type="domain" description="RNA polymerase sigma factor 54 core-binding" evidence="11">
    <location>
        <begin position="123"/>
        <end position="310"/>
    </location>
</feature>
<evidence type="ECO:0000256" key="4">
    <source>
        <dbReference type="ARBA" id="ARBA00022695"/>
    </source>
</evidence>
<keyword evidence="7" id="KW-0238">DNA-binding</keyword>
<dbReference type="InterPro" id="IPR007046">
    <property type="entry name" value="RNA_pol_sigma_54_core-bd"/>
</dbReference>
<evidence type="ECO:0000256" key="9">
    <source>
        <dbReference type="SAM" id="MobiDB-lite"/>
    </source>
</evidence>
<keyword evidence="6" id="KW-0731">Sigma factor</keyword>
<dbReference type="PROSITE" id="PS00718">
    <property type="entry name" value="SIGMA54_2"/>
    <property type="match status" value="1"/>
</dbReference>
<dbReference type="PANTHER" id="PTHR32248">
    <property type="entry name" value="RNA POLYMERASE SIGMA-54 FACTOR"/>
    <property type="match status" value="1"/>
</dbReference>
<keyword evidence="3" id="KW-0808">Transferase</keyword>
<feature type="compositionally biased region" description="Acidic residues" evidence="9">
    <location>
        <begin position="42"/>
        <end position="71"/>
    </location>
</feature>
<dbReference type="InterPro" id="IPR000394">
    <property type="entry name" value="RNA_pol_sigma_54"/>
</dbReference>
<dbReference type="GO" id="GO:0006352">
    <property type="term" value="P:DNA-templated transcription initiation"/>
    <property type="evidence" value="ECO:0007669"/>
    <property type="project" value="InterPro"/>
</dbReference>
<dbReference type="Gene3D" id="1.10.10.60">
    <property type="entry name" value="Homeodomain-like"/>
    <property type="match status" value="1"/>
</dbReference>
<dbReference type="Pfam" id="PF04963">
    <property type="entry name" value="Sigma54_CBD"/>
    <property type="match status" value="1"/>
</dbReference>
<evidence type="ECO:0000256" key="5">
    <source>
        <dbReference type="ARBA" id="ARBA00023015"/>
    </source>
</evidence>
<keyword evidence="4" id="KW-0548">Nucleotidyltransferase</keyword>
<accession>A0A0W8FQJ6</accession>
<dbReference type="NCBIfam" id="TIGR02395">
    <property type="entry name" value="rpoN_sigma"/>
    <property type="match status" value="1"/>
</dbReference>
<evidence type="ECO:0000256" key="6">
    <source>
        <dbReference type="ARBA" id="ARBA00023082"/>
    </source>
</evidence>
<dbReference type="AlphaFoldDB" id="A0A0W8FQJ6"/>
<evidence type="ECO:0000313" key="12">
    <source>
        <dbReference type="EMBL" id="KUG23192.1"/>
    </source>
</evidence>
<dbReference type="PROSITE" id="PS00717">
    <property type="entry name" value="SIGMA54_1"/>
    <property type="match status" value="1"/>
</dbReference>
<dbReference type="Gene3D" id="1.10.10.1330">
    <property type="entry name" value="RNA polymerase sigma-54 factor, core-binding domain"/>
    <property type="match status" value="1"/>
</dbReference>
<dbReference type="PRINTS" id="PR00045">
    <property type="entry name" value="SIGMA54FCT"/>
</dbReference>
<evidence type="ECO:0000256" key="3">
    <source>
        <dbReference type="ARBA" id="ARBA00022679"/>
    </source>
</evidence>
<sequence>MAFELKQNLKLAQQLIMTPQLQQAIKLLQLSRQELIETINQEMEENPLLEESSPDEGNDEEDHAEIEEDVQSVEREEVKAVERATELTGEGDGREEFDWANYLEDYGPVGVTYGSRDGEATSWDNILTETQSLDKHLMWQMNLSTFTEEETLVGTQIIGNLDQNGYLCATVPEIMQLENVSEEFVESVLKKVQEFDPPGIAARNLQECLLIQARMLGVKNKIIEVIIKDYLKDLELKNYVHIAHKLKVPLREVEMAVLLISGMNPKPGSIYSEEKIQPIIPDAYIIKVGDEYKIILNDDGLPRLRISNFYREIMAGLADHGRAEEENGKRYIKDKVQSATWLIKSIQQRQKTIYKVVESIVKFQRGFFDSGIDFLKPLVLHDIANDIEMHESTISRVVNNKYVHSPQGIFEMKYFFGSSIKRTSEGNIASKSVKEEIRQIVSGEAPKKPYSDCEIVEILQAKGINIARRTVAKYRDMMGILPSSKRKKYF</sequence>
<dbReference type="Pfam" id="PF00309">
    <property type="entry name" value="Sigma54_AID"/>
    <property type="match status" value="1"/>
</dbReference>
<evidence type="ECO:0000256" key="7">
    <source>
        <dbReference type="ARBA" id="ARBA00023125"/>
    </source>
</evidence>
<gene>
    <name evidence="12" type="ORF">ASZ90_007033</name>
</gene>
<dbReference type="GO" id="GO:0001216">
    <property type="term" value="F:DNA-binding transcription activator activity"/>
    <property type="evidence" value="ECO:0007669"/>
    <property type="project" value="InterPro"/>
</dbReference>
<feature type="region of interest" description="Disordered" evidence="9">
    <location>
        <begin position="42"/>
        <end position="76"/>
    </location>
</feature>
<name>A0A0W8FQJ6_9ZZZZ</name>
<dbReference type="InterPro" id="IPR007634">
    <property type="entry name" value="RNA_pol_sigma_54_DNA-bd"/>
</dbReference>
<keyword evidence="5" id="KW-0805">Transcription regulation</keyword>
<dbReference type="PANTHER" id="PTHR32248:SF4">
    <property type="entry name" value="RNA POLYMERASE SIGMA-54 FACTOR"/>
    <property type="match status" value="1"/>
</dbReference>
<dbReference type="GO" id="GO:0003677">
    <property type="term" value="F:DNA binding"/>
    <property type="evidence" value="ECO:0007669"/>
    <property type="project" value="UniProtKB-KW"/>
</dbReference>
<dbReference type="EMBL" id="LNQE01000917">
    <property type="protein sequence ID" value="KUG23192.1"/>
    <property type="molecule type" value="Genomic_DNA"/>
</dbReference>
<dbReference type="GO" id="GO:0016987">
    <property type="term" value="F:sigma factor activity"/>
    <property type="evidence" value="ECO:0007669"/>
    <property type="project" value="UniProtKB-KW"/>
</dbReference>
<comment type="similarity">
    <text evidence="1">Belongs to the sigma-54 factor family.</text>
</comment>
<dbReference type="PROSITE" id="PS50044">
    <property type="entry name" value="SIGMA54_3"/>
    <property type="match status" value="1"/>
</dbReference>
<organism evidence="12">
    <name type="scientific">hydrocarbon metagenome</name>
    <dbReference type="NCBI Taxonomy" id="938273"/>
    <lineage>
        <taxon>unclassified sequences</taxon>
        <taxon>metagenomes</taxon>
        <taxon>ecological metagenomes</taxon>
    </lineage>
</organism>
<proteinExistence type="inferred from homology"/>
<keyword evidence="8" id="KW-0804">Transcription</keyword>
<dbReference type="InterPro" id="IPR038709">
    <property type="entry name" value="RpoN_core-bd_sf"/>
</dbReference>
<protein>
    <submittedName>
        <fullName evidence="12">Rna polymerase sigma-54 factor rpon</fullName>
    </submittedName>
</protein>
<evidence type="ECO:0000259" key="11">
    <source>
        <dbReference type="Pfam" id="PF04963"/>
    </source>
</evidence>
<comment type="caution">
    <text evidence="12">The sequence shown here is derived from an EMBL/GenBank/DDBJ whole genome shotgun (WGS) entry which is preliminary data.</text>
</comment>
<evidence type="ECO:0000256" key="1">
    <source>
        <dbReference type="ARBA" id="ARBA00008798"/>
    </source>
</evidence>
<dbReference type="PIRSF" id="PIRSF000774">
    <property type="entry name" value="RpoN"/>
    <property type="match status" value="1"/>
</dbReference>
<dbReference type="GO" id="GO:0000428">
    <property type="term" value="C:DNA-directed RNA polymerase complex"/>
    <property type="evidence" value="ECO:0007669"/>
    <property type="project" value="UniProtKB-KW"/>
</dbReference>
<evidence type="ECO:0000259" key="10">
    <source>
        <dbReference type="Pfam" id="PF04552"/>
    </source>
</evidence>
<dbReference type="Pfam" id="PF04552">
    <property type="entry name" value="Sigma54_DBD"/>
    <property type="match status" value="1"/>
</dbReference>
<evidence type="ECO:0000256" key="8">
    <source>
        <dbReference type="ARBA" id="ARBA00023163"/>
    </source>
</evidence>
<dbReference type="GO" id="GO:0016779">
    <property type="term" value="F:nucleotidyltransferase activity"/>
    <property type="evidence" value="ECO:0007669"/>
    <property type="project" value="UniProtKB-KW"/>
</dbReference>
<keyword evidence="2" id="KW-0240">DNA-directed RNA polymerase</keyword>
<reference evidence="12" key="1">
    <citation type="journal article" date="2015" name="Proc. Natl. Acad. Sci. U.S.A.">
        <title>Networks of energetic and metabolic interactions define dynamics in microbial communities.</title>
        <authorList>
            <person name="Embree M."/>
            <person name="Liu J.K."/>
            <person name="Al-Bassam M.M."/>
            <person name="Zengler K."/>
        </authorList>
    </citation>
    <scope>NUCLEOTIDE SEQUENCE</scope>
</reference>
<feature type="domain" description="RNA polymerase sigma factor 54 DNA-binding" evidence="10">
    <location>
        <begin position="330"/>
        <end position="488"/>
    </location>
</feature>